<evidence type="ECO:0008006" key="7">
    <source>
        <dbReference type="Google" id="ProtNLM"/>
    </source>
</evidence>
<name>A0A377JYN9_9HELI</name>
<reference evidence="4 6" key="1">
    <citation type="submission" date="2018-06" db="EMBL/GenBank/DDBJ databases">
        <authorList>
            <consortium name="Pathogen Informatics"/>
            <person name="Doyle S."/>
        </authorList>
    </citation>
    <scope>NUCLEOTIDE SEQUENCE [LARGE SCALE GENOMIC DNA]</scope>
    <source>
        <strain evidence="4 6">NCTC12221</strain>
    </source>
</reference>
<dbReference type="EMBL" id="UGHZ01000004">
    <property type="protein sequence ID" value="STP13756.1"/>
    <property type="molecule type" value="Genomic_DNA"/>
</dbReference>
<evidence type="ECO:0000313" key="5">
    <source>
        <dbReference type="EMBL" id="STP13785.1"/>
    </source>
</evidence>
<dbReference type="RefSeq" id="WP_104744055.1">
    <property type="nucleotide sequence ID" value="NZ_FZMJ01000038.1"/>
</dbReference>
<gene>
    <name evidence="1" type="ORF">NCTC12221_00008</name>
    <name evidence="2" type="ORF">NCTC12221_01428</name>
    <name evidence="3" type="ORF">NCTC12221_01834</name>
    <name evidence="4" type="ORF">NCTC12221_01847</name>
    <name evidence="5" type="ORF">NCTC12221_01863</name>
</gene>
<evidence type="ECO:0000313" key="3">
    <source>
        <dbReference type="EMBL" id="STP13756.1"/>
    </source>
</evidence>
<dbReference type="EMBL" id="UGHZ01000005">
    <property type="protein sequence ID" value="STP13769.1"/>
    <property type="molecule type" value="Genomic_DNA"/>
</dbReference>
<dbReference type="AlphaFoldDB" id="A0A377JYN9"/>
<evidence type="ECO:0000313" key="6">
    <source>
        <dbReference type="Proteomes" id="UP000255335"/>
    </source>
</evidence>
<evidence type="ECO:0000313" key="2">
    <source>
        <dbReference type="EMBL" id="STP13355.1"/>
    </source>
</evidence>
<dbReference type="EMBL" id="UGHZ01000006">
    <property type="protein sequence ID" value="STP13785.1"/>
    <property type="molecule type" value="Genomic_DNA"/>
</dbReference>
<dbReference type="EMBL" id="UGHZ01000002">
    <property type="protein sequence ID" value="STP13355.1"/>
    <property type="molecule type" value="Genomic_DNA"/>
</dbReference>
<protein>
    <recommendedName>
        <fullName evidence="7">XRE family transcriptional regulator</fullName>
    </recommendedName>
</protein>
<evidence type="ECO:0000313" key="4">
    <source>
        <dbReference type="EMBL" id="STP13769.1"/>
    </source>
</evidence>
<proteinExistence type="predicted"/>
<evidence type="ECO:0000313" key="1">
    <source>
        <dbReference type="EMBL" id="STP08596.1"/>
    </source>
</evidence>
<dbReference type="EMBL" id="UGHZ01000001">
    <property type="protein sequence ID" value="STP08596.1"/>
    <property type="molecule type" value="Genomic_DNA"/>
</dbReference>
<dbReference type="Proteomes" id="UP000255335">
    <property type="component" value="Unassembled WGS sequence"/>
</dbReference>
<organism evidence="4 6">
    <name type="scientific">Helicobacter cinaedi</name>
    <dbReference type="NCBI Taxonomy" id="213"/>
    <lineage>
        <taxon>Bacteria</taxon>
        <taxon>Pseudomonadati</taxon>
        <taxon>Campylobacterota</taxon>
        <taxon>Epsilonproteobacteria</taxon>
        <taxon>Campylobacterales</taxon>
        <taxon>Helicobacteraceae</taxon>
        <taxon>Helicobacter</taxon>
    </lineage>
</organism>
<accession>A0A377JYN9</accession>
<sequence>MSYENFSLQLKALSLSRDEFAKMVGMSYNSVANWKQKGVPLWVECFLFHYEKSKKLDSLLEILEKYK</sequence>